<organism evidence="3 4">
    <name type="scientific">Limulus polyphemus</name>
    <name type="common">Atlantic horseshoe crab</name>
    <dbReference type="NCBI Taxonomy" id="6850"/>
    <lineage>
        <taxon>Eukaryota</taxon>
        <taxon>Metazoa</taxon>
        <taxon>Ecdysozoa</taxon>
        <taxon>Arthropoda</taxon>
        <taxon>Chelicerata</taxon>
        <taxon>Merostomata</taxon>
        <taxon>Xiphosura</taxon>
        <taxon>Limulidae</taxon>
        <taxon>Limulus</taxon>
    </lineage>
</organism>
<dbReference type="RefSeq" id="XP_013776903.2">
    <property type="nucleotide sequence ID" value="XM_013921449.2"/>
</dbReference>
<evidence type="ECO:0000256" key="1">
    <source>
        <dbReference type="SAM" id="Coils"/>
    </source>
</evidence>
<feature type="coiled-coil region" evidence="1">
    <location>
        <begin position="1147"/>
        <end position="1174"/>
    </location>
</feature>
<name>A0ABM1B8E4_LIMPO</name>
<reference evidence="4" key="1">
    <citation type="submission" date="2025-08" db="UniProtKB">
        <authorList>
            <consortium name="RefSeq"/>
        </authorList>
    </citation>
    <scope>IDENTIFICATION</scope>
    <source>
        <tissue evidence="4">Muscle</tissue>
    </source>
</reference>
<keyword evidence="3" id="KW-1185">Reference proteome</keyword>
<feature type="compositionally biased region" description="Basic and acidic residues" evidence="2">
    <location>
        <begin position="111"/>
        <end position="131"/>
    </location>
</feature>
<protein>
    <submittedName>
        <fullName evidence="4">Centrosomal protein of 131 kDa-like</fullName>
    </submittedName>
</protein>
<keyword evidence="1" id="KW-0175">Coiled coil</keyword>
<feature type="region of interest" description="Disordered" evidence="2">
    <location>
        <begin position="50"/>
        <end position="135"/>
    </location>
</feature>
<evidence type="ECO:0000313" key="4">
    <source>
        <dbReference type="RefSeq" id="XP_013776903.2"/>
    </source>
</evidence>
<accession>A0ABM1B8E4</accession>
<proteinExistence type="predicted"/>
<feature type="coiled-coil region" evidence="1">
    <location>
        <begin position="820"/>
        <end position="1117"/>
    </location>
</feature>
<dbReference type="Proteomes" id="UP000694941">
    <property type="component" value="Unplaced"/>
</dbReference>
<gene>
    <name evidence="4" type="primary">LOC106461609</name>
</gene>
<dbReference type="GeneID" id="106461609"/>
<evidence type="ECO:0000256" key="2">
    <source>
        <dbReference type="SAM" id="MobiDB-lite"/>
    </source>
</evidence>
<evidence type="ECO:0000313" key="3">
    <source>
        <dbReference type="Proteomes" id="UP000694941"/>
    </source>
</evidence>
<dbReference type="PANTHER" id="PTHR31540">
    <property type="entry name" value="CENTROSOMAL PROTEIN OF 131 KDA"/>
    <property type="match status" value="1"/>
</dbReference>
<feature type="compositionally biased region" description="Polar residues" evidence="2">
    <location>
        <begin position="70"/>
        <end position="110"/>
    </location>
</feature>
<dbReference type="InterPro" id="IPR030465">
    <property type="entry name" value="CEP131"/>
</dbReference>
<dbReference type="PANTHER" id="PTHR31540:SF1">
    <property type="entry name" value="CENTROSOMAL PROTEIN OF 131 KDA"/>
    <property type="match status" value="1"/>
</dbReference>
<feature type="coiled-coil region" evidence="1">
    <location>
        <begin position="688"/>
        <end position="758"/>
    </location>
</feature>
<sequence length="1178" mass="136776">MNENQISCLTQIKSCSEADLILCGSRLGLCQIRPHLRPKIRKFKSSTSSGKYVKDCATSTSRKRTTSGTNLSRTLSLRRTVSADQYESPKNCTQNFRTAKNNPGVNASSCNEDKAERTKTGDKTENEESSKDMCLPNTQNSEAALVTSTLEVTVLKQTHEDAYNQKKYSKLAGMIGQLTREHLKEPKYNTPKYNNLKHLKHKEISTYVSKTKEDDVMTVKTEIQDVIRDAGIVEDKQLVSEGSSREEEDQVNVPVYIVEDQRSISTTGTCASRHVHYSLNDMLPTDKIGEITMLEKHLQEGKTGSVESISNKDYNIQLSSFISEDQESFSEEQQKIVLTDCSRLDDQNVNFGTHQAGDRVRITQVLPGENKADFPSYLRETGTIHQNTVFSDSMEKEDSGHQNKSEITGSIVNLNHDTEDNSDVNTCTESSLITGKSKHPSGCSGDTLTSDISSLLCDGSSGYAGQIKLEETGSKITWTEASQCQEEGLSKIQSREKMYAKSKNYQLHSTIDEKRPLSNQSDLCRSGRRGGLKQDFEYVFLTPTELPKFEKIEKMEHKFVLSSVDDEKNITTKSMDLHQRDKNINSGSTYEDVLKTLDLLEQEERECRLRVENSVDQVVQPSCEKYRSIVAYLEDVEREDQQRKCEIQSSETREATRKKNTEIDLDLQKLWALQTEVEQKDKTIKALRKLLAHQKDILKRQSKDLETETKQKLDFQKQHYNATVQRHQTFIDQLIKDKKELTEKYEEVLLALKSSESKYAAKIKAQNERHAIDLQKTKELATASEKIYREKWISNQKKRIKEMTVKGLEPEIKQLMKSHHQELEQLKEVHQTELVQVEEKIANYYKQKMDQLREQLSREKDDACERERELARERFERQLEREEATYQQLRRRLHCSLQEEKEQLVQEISWIKKEQQEKLKELHDRKQEEIVNLQNQFVQEKKELKTDHEFKIKALQEKLDKKHEAWEKEKDEEFAILLRKREKDIKDQMKIEREKEIEMVIKRLEEKAMSTNEECERAAEEKIRRLTQKYVLKSQLTELEAEKLQLESTVKCKATEVLEVKKKNQSLMNERENLTNIVRQEFSADLEQLKKEKEGLAQETQQQQRLHEQELQKLVLELKHIKISNEETLEALHNRVRHTLSKKETIISQLSLEIEASKTRANHLEKLLEQQRQELLAT</sequence>